<dbReference type="RefSeq" id="WP_254970056.1">
    <property type="nucleotide sequence ID" value="NZ_JANDWU010000012.1"/>
</dbReference>
<dbReference type="EMBL" id="JANDWU010000012">
    <property type="protein sequence ID" value="MCP9549393.1"/>
    <property type="molecule type" value="Genomic_DNA"/>
</dbReference>
<accession>A0AAW5IAB2</accession>
<dbReference type="AlphaFoldDB" id="A0AAW5IAB2"/>
<reference evidence="1" key="1">
    <citation type="submission" date="2022-07" db="EMBL/GenBank/DDBJ databases">
        <title>Prevotella copri.</title>
        <authorList>
            <person name="Yang C."/>
        </authorList>
    </citation>
    <scope>NUCLEOTIDE SEQUENCE</scope>
    <source>
        <strain evidence="1">HF1805</strain>
    </source>
</reference>
<dbReference type="Proteomes" id="UP001205506">
    <property type="component" value="Unassembled WGS sequence"/>
</dbReference>
<protein>
    <submittedName>
        <fullName evidence="1">Uncharacterized protein</fullName>
    </submittedName>
</protein>
<comment type="caution">
    <text evidence="1">The sequence shown here is derived from an EMBL/GenBank/DDBJ whole genome shotgun (WGS) entry which is preliminary data.</text>
</comment>
<evidence type="ECO:0000313" key="1">
    <source>
        <dbReference type="EMBL" id="MCP9549393.1"/>
    </source>
</evidence>
<sequence length="209" mass="24224">MKRTNENLKKYHLKKGLKKFQNADIEHITFNMELDKVWHDNIKCNCDDVQLGEILSDDGPWILGNVESMYNKLFDFQFFMDESGEVCMQASPMTEEGHGDILDRVFFTDIKVKLKEKPEITDDMLIVDCDMFGPNEEEDLTFEFYDGFAIEVTNGLDESPLVLLYPTLVEVAENKSLAAEIRNYCADEEIDCYNIALKYGKVFKLNDLR</sequence>
<evidence type="ECO:0000313" key="2">
    <source>
        <dbReference type="Proteomes" id="UP001205506"/>
    </source>
</evidence>
<organism evidence="1 2">
    <name type="scientific">Segatella copri</name>
    <dbReference type="NCBI Taxonomy" id="165179"/>
    <lineage>
        <taxon>Bacteria</taxon>
        <taxon>Pseudomonadati</taxon>
        <taxon>Bacteroidota</taxon>
        <taxon>Bacteroidia</taxon>
        <taxon>Bacteroidales</taxon>
        <taxon>Prevotellaceae</taxon>
        <taxon>Segatella</taxon>
    </lineage>
</organism>
<name>A0AAW5IAB2_9BACT</name>
<proteinExistence type="predicted"/>
<gene>
    <name evidence="1" type="ORF">NNC68_07895</name>
</gene>